<sequence>MNNPESGRSGRAMHGPSDEQSSITDHDQGPSFGLFKSFRLGRIFGIPIKLDITFLLVVPVFAYLIGTQIEMIVPLLNESLGTQITTEALTAGARPWLVGLFVAIGLFVGVALHELGHSVVAMAFGYRIEAITLWLLGGIAHLTETPRNWLHEFWIAIAGPVVSIAVGIICYVVLLAVPPGSNTVAFVLAYLAVLNVALAAFNMLPAFPLDGGRVLRAILARRQSYARATRQAAAVGKAFAVLLGLGGLLMLNLFWVAIAFFIYIAAAAETRQMMLDAVVEGMQVRDIMTPASDLTAVSPNLTINDLLDQMLRERQTILPVNDENEDPVGIISLRDIHEISPPDRSQVVVADVMTPADKEVRITPDSEVVEVFQKVNGKDTDGLLVINGNGDLVGIVTLPDLMTTLQIVHEHRRIDDALSTDEMSSTPS</sequence>
<evidence type="ECO:0000313" key="20">
    <source>
        <dbReference type="EMBL" id="MFC6763659.1"/>
    </source>
</evidence>
<dbReference type="GO" id="GO:0046872">
    <property type="term" value="F:metal ion binding"/>
    <property type="evidence" value="ECO:0007669"/>
    <property type="project" value="UniProtKB-UniRule"/>
</dbReference>
<feature type="active site" evidence="15">
    <location>
        <position position="114"/>
    </location>
</feature>
<evidence type="ECO:0000313" key="21">
    <source>
        <dbReference type="Proteomes" id="UP001596383"/>
    </source>
</evidence>
<comment type="subcellular location">
    <subcellularLocation>
        <location evidence="1 14">Cell membrane</location>
        <topology evidence="1 14">Multi-pass membrane protein</topology>
    </subcellularLocation>
</comment>
<dbReference type="PANTHER" id="PTHR39188:SF3">
    <property type="entry name" value="STAGE IV SPORULATION PROTEIN FB"/>
    <property type="match status" value="1"/>
</dbReference>
<feature type="transmembrane region" description="Helical" evidence="14">
    <location>
        <begin position="154"/>
        <end position="177"/>
    </location>
</feature>
<keyword evidence="3 14" id="KW-1003">Cell membrane</keyword>
<keyword evidence="8 14" id="KW-0378">Hydrolase</keyword>
<dbReference type="Gene3D" id="3.10.580.10">
    <property type="entry name" value="CBS-domain"/>
    <property type="match status" value="1"/>
</dbReference>
<keyword evidence="4 14" id="KW-0645">Protease</keyword>
<name>A0ABD5SF44_9EURY</name>
<comment type="similarity">
    <text evidence="2 14">Belongs to the peptidase M50B family.</text>
</comment>
<evidence type="ECO:0000256" key="10">
    <source>
        <dbReference type="ARBA" id="ARBA00022989"/>
    </source>
</evidence>
<dbReference type="CDD" id="cd06164">
    <property type="entry name" value="S2P-M50_SpoIVFB_CBS"/>
    <property type="match status" value="1"/>
</dbReference>
<reference evidence="20 21" key="1">
    <citation type="journal article" date="2019" name="Int. J. Syst. Evol. Microbiol.">
        <title>The Global Catalogue of Microorganisms (GCM) 10K type strain sequencing project: providing services to taxonomists for standard genome sequencing and annotation.</title>
        <authorList>
            <consortium name="The Broad Institute Genomics Platform"/>
            <consortium name="The Broad Institute Genome Sequencing Center for Infectious Disease"/>
            <person name="Wu L."/>
            <person name="Ma J."/>
        </authorList>
    </citation>
    <scope>NUCLEOTIDE SEQUENCE [LARGE SCALE GENOMIC DNA]</scope>
    <source>
        <strain evidence="20 21">LMG 29247</strain>
    </source>
</reference>
<evidence type="ECO:0000256" key="9">
    <source>
        <dbReference type="ARBA" id="ARBA00022833"/>
    </source>
</evidence>
<proteinExistence type="inferred from homology"/>
<dbReference type="PIRSF" id="PIRSF006404">
    <property type="entry name" value="UCP006404_Pept_M50_CBS"/>
    <property type="match status" value="1"/>
</dbReference>
<evidence type="ECO:0000256" key="5">
    <source>
        <dbReference type="ARBA" id="ARBA00022692"/>
    </source>
</evidence>
<keyword evidence="9 14" id="KW-0862">Zinc</keyword>
<evidence type="ECO:0000256" key="3">
    <source>
        <dbReference type="ARBA" id="ARBA00022475"/>
    </source>
</evidence>
<keyword evidence="13 14" id="KW-0472">Membrane</keyword>
<evidence type="ECO:0000256" key="14">
    <source>
        <dbReference type="PIRNR" id="PIRNR006404"/>
    </source>
</evidence>
<dbReference type="GO" id="GO:0005886">
    <property type="term" value="C:plasma membrane"/>
    <property type="evidence" value="ECO:0007669"/>
    <property type="project" value="UniProtKB-SubCell"/>
</dbReference>
<evidence type="ECO:0000256" key="4">
    <source>
        <dbReference type="ARBA" id="ARBA00022670"/>
    </source>
</evidence>
<feature type="binding site" evidence="16">
    <location>
        <position position="117"/>
    </location>
    <ligand>
        <name>Zn(2+)</name>
        <dbReference type="ChEBI" id="CHEBI:29105"/>
        <note>catalytic</note>
    </ligand>
</feature>
<dbReference type="RefSeq" id="WP_273736774.1">
    <property type="nucleotide sequence ID" value="NZ_JAQIVI010000007.1"/>
</dbReference>
<keyword evidence="12 17" id="KW-0129">CBS domain</keyword>
<keyword evidence="10 14" id="KW-1133">Transmembrane helix</keyword>
<keyword evidence="7" id="KW-0677">Repeat</keyword>
<dbReference type="InterPro" id="IPR016483">
    <property type="entry name" value="UCP006404_Pept_M50_CBS"/>
</dbReference>
<dbReference type="GO" id="GO:0008237">
    <property type="term" value="F:metallopeptidase activity"/>
    <property type="evidence" value="ECO:0007669"/>
    <property type="project" value="UniProtKB-UniRule"/>
</dbReference>
<dbReference type="InterPro" id="IPR046342">
    <property type="entry name" value="CBS_dom_sf"/>
</dbReference>
<feature type="transmembrane region" description="Helical" evidence="14">
    <location>
        <begin position="124"/>
        <end position="142"/>
    </location>
</feature>
<evidence type="ECO:0000256" key="18">
    <source>
        <dbReference type="SAM" id="MobiDB-lite"/>
    </source>
</evidence>
<dbReference type="PROSITE" id="PS51371">
    <property type="entry name" value="CBS"/>
    <property type="match status" value="2"/>
</dbReference>
<dbReference type="SMART" id="SM00116">
    <property type="entry name" value="CBS"/>
    <property type="match status" value="2"/>
</dbReference>
<evidence type="ECO:0000256" key="7">
    <source>
        <dbReference type="ARBA" id="ARBA00022737"/>
    </source>
</evidence>
<evidence type="ECO:0000256" key="15">
    <source>
        <dbReference type="PIRSR" id="PIRSR006404-1"/>
    </source>
</evidence>
<evidence type="ECO:0000256" key="12">
    <source>
        <dbReference type="ARBA" id="ARBA00023122"/>
    </source>
</evidence>
<feature type="domain" description="CBS" evidence="19">
    <location>
        <begin position="353"/>
        <end position="413"/>
    </location>
</feature>
<evidence type="ECO:0000256" key="1">
    <source>
        <dbReference type="ARBA" id="ARBA00004651"/>
    </source>
</evidence>
<feature type="transmembrane region" description="Helical" evidence="14">
    <location>
        <begin position="184"/>
        <end position="204"/>
    </location>
</feature>
<keyword evidence="6 14" id="KW-0479">Metal-binding</keyword>
<dbReference type="InterPro" id="IPR000644">
    <property type="entry name" value="CBS_dom"/>
</dbReference>
<keyword evidence="11 14" id="KW-0482">Metalloprotease</keyword>
<comment type="caution">
    <text evidence="20">The sequence shown here is derived from an EMBL/GenBank/DDBJ whole genome shotgun (WGS) entry which is preliminary data.</text>
</comment>
<dbReference type="PANTHER" id="PTHR39188">
    <property type="entry name" value="MEMBRANE-ASSOCIATED ZINC METALLOPROTEASE M50B"/>
    <property type="match status" value="1"/>
</dbReference>
<evidence type="ECO:0000259" key="19">
    <source>
        <dbReference type="PROSITE" id="PS51371"/>
    </source>
</evidence>
<evidence type="ECO:0000256" key="13">
    <source>
        <dbReference type="ARBA" id="ARBA00023136"/>
    </source>
</evidence>
<feature type="transmembrane region" description="Helical" evidence="14">
    <location>
        <begin position="239"/>
        <end position="265"/>
    </location>
</feature>
<gene>
    <name evidence="20" type="ORF">ACFQE6_00800</name>
</gene>
<keyword evidence="21" id="KW-1185">Reference proteome</keyword>
<feature type="transmembrane region" description="Helical" evidence="14">
    <location>
        <begin position="93"/>
        <end position="112"/>
    </location>
</feature>
<dbReference type="Proteomes" id="UP001596383">
    <property type="component" value="Unassembled WGS sequence"/>
</dbReference>
<dbReference type="Pfam" id="PF02163">
    <property type="entry name" value="Peptidase_M50"/>
    <property type="match status" value="2"/>
</dbReference>
<dbReference type="GO" id="GO:0006508">
    <property type="term" value="P:proteolysis"/>
    <property type="evidence" value="ECO:0007669"/>
    <property type="project" value="UniProtKB-KW"/>
</dbReference>
<comment type="cofactor">
    <cofactor evidence="14 16">
        <name>Zn(2+)</name>
        <dbReference type="ChEBI" id="CHEBI:29105"/>
    </cofactor>
    <text evidence="14 16">Binds 1 zinc ion per subunit.</text>
</comment>
<evidence type="ECO:0000256" key="17">
    <source>
        <dbReference type="PROSITE-ProRule" id="PRU00703"/>
    </source>
</evidence>
<dbReference type="Pfam" id="PF00571">
    <property type="entry name" value="CBS"/>
    <property type="match status" value="2"/>
</dbReference>
<accession>A0ABD5SF44</accession>
<dbReference type="EMBL" id="JBHSWV010000007">
    <property type="protein sequence ID" value="MFC6763659.1"/>
    <property type="molecule type" value="Genomic_DNA"/>
</dbReference>
<feature type="binding site" evidence="16">
    <location>
        <position position="113"/>
    </location>
    <ligand>
        <name>Zn(2+)</name>
        <dbReference type="ChEBI" id="CHEBI:29105"/>
        <note>catalytic</note>
    </ligand>
</feature>
<feature type="domain" description="CBS" evidence="19">
    <location>
        <begin position="288"/>
        <end position="347"/>
    </location>
</feature>
<protein>
    <recommendedName>
        <fullName evidence="14">Zinc metalloprotease</fullName>
    </recommendedName>
</protein>
<feature type="binding site" evidence="16">
    <location>
        <position position="210"/>
    </location>
    <ligand>
        <name>Zn(2+)</name>
        <dbReference type="ChEBI" id="CHEBI:29105"/>
        <note>catalytic</note>
    </ligand>
</feature>
<dbReference type="SUPFAM" id="SSF54631">
    <property type="entry name" value="CBS-domain pair"/>
    <property type="match status" value="1"/>
</dbReference>
<evidence type="ECO:0000256" key="8">
    <source>
        <dbReference type="ARBA" id="ARBA00022801"/>
    </source>
</evidence>
<feature type="region of interest" description="Disordered" evidence="18">
    <location>
        <begin position="1"/>
        <end position="28"/>
    </location>
</feature>
<evidence type="ECO:0000256" key="2">
    <source>
        <dbReference type="ARBA" id="ARBA00007931"/>
    </source>
</evidence>
<keyword evidence="5 14" id="KW-0812">Transmembrane</keyword>
<dbReference type="AlphaFoldDB" id="A0ABD5SF44"/>
<feature type="transmembrane region" description="Helical" evidence="14">
    <location>
        <begin position="52"/>
        <end position="73"/>
    </location>
</feature>
<organism evidence="20 21">
    <name type="scientific">Natrinema soli</name>
    <dbReference type="NCBI Taxonomy" id="1930624"/>
    <lineage>
        <taxon>Archaea</taxon>
        <taxon>Methanobacteriati</taxon>
        <taxon>Methanobacteriota</taxon>
        <taxon>Stenosarchaea group</taxon>
        <taxon>Halobacteria</taxon>
        <taxon>Halobacteriales</taxon>
        <taxon>Natrialbaceae</taxon>
        <taxon>Natrinema</taxon>
    </lineage>
</organism>
<dbReference type="InterPro" id="IPR008915">
    <property type="entry name" value="Peptidase_M50"/>
</dbReference>
<evidence type="ECO:0000256" key="11">
    <source>
        <dbReference type="ARBA" id="ARBA00023049"/>
    </source>
</evidence>
<evidence type="ECO:0000256" key="16">
    <source>
        <dbReference type="PIRSR" id="PIRSR006404-2"/>
    </source>
</evidence>
<evidence type="ECO:0000256" key="6">
    <source>
        <dbReference type="ARBA" id="ARBA00022723"/>
    </source>
</evidence>